<dbReference type="AlphaFoldDB" id="A0A3S0R427"/>
<dbReference type="Pfam" id="PF12804">
    <property type="entry name" value="NTP_transf_3"/>
    <property type="match status" value="1"/>
</dbReference>
<comment type="caution">
    <text evidence="3">The sequence shown here is derived from an EMBL/GenBank/DDBJ whole genome shotgun (WGS) entry which is preliminary data.</text>
</comment>
<gene>
    <name evidence="3" type="ORF">EKG36_03505</name>
</gene>
<dbReference type="EMBL" id="RXNS01000002">
    <property type="protein sequence ID" value="RTR06550.1"/>
    <property type="molecule type" value="Genomic_DNA"/>
</dbReference>
<evidence type="ECO:0000259" key="2">
    <source>
        <dbReference type="Pfam" id="PF12804"/>
    </source>
</evidence>
<dbReference type="GO" id="GO:0016779">
    <property type="term" value="F:nucleotidyltransferase activity"/>
    <property type="evidence" value="ECO:0007669"/>
    <property type="project" value="UniProtKB-ARBA"/>
</dbReference>
<keyword evidence="4" id="KW-1185">Reference proteome</keyword>
<dbReference type="Proteomes" id="UP000267400">
    <property type="component" value="Unassembled WGS sequence"/>
</dbReference>
<evidence type="ECO:0000256" key="1">
    <source>
        <dbReference type="ARBA" id="ARBA00022842"/>
    </source>
</evidence>
<evidence type="ECO:0000313" key="4">
    <source>
        <dbReference type="Proteomes" id="UP000267400"/>
    </source>
</evidence>
<dbReference type="Gene3D" id="3.90.550.10">
    <property type="entry name" value="Spore Coat Polysaccharide Biosynthesis Protein SpsA, Chain A"/>
    <property type="match status" value="1"/>
</dbReference>
<organism evidence="3 4">
    <name type="scientific">Halomonas nitroreducens</name>
    <dbReference type="NCBI Taxonomy" id="447425"/>
    <lineage>
        <taxon>Bacteria</taxon>
        <taxon>Pseudomonadati</taxon>
        <taxon>Pseudomonadota</taxon>
        <taxon>Gammaproteobacteria</taxon>
        <taxon>Oceanospirillales</taxon>
        <taxon>Halomonadaceae</taxon>
        <taxon>Halomonas</taxon>
    </lineage>
</organism>
<feature type="domain" description="MobA-like NTP transferase" evidence="2">
    <location>
        <begin position="14"/>
        <end position="176"/>
    </location>
</feature>
<reference evidence="3 4" key="1">
    <citation type="submission" date="2018-12" db="EMBL/GenBank/DDBJ databases">
        <authorList>
            <person name="Yu L."/>
        </authorList>
    </citation>
    <scope>NUCLEOTIDE SEQUENCE [LARGE SCALE GENOMIC DNA]</scope>
    <source>
        <strain evidence="3 4">11S</strain>
    </source>
</reference>
<keyword evidence="1" id="KW-0460">Magnesium</keyword>
<dbReference type="PANTHER" id="PTHR43777">
    <property type="entry name" value="MOLYBDENUM COFACTOR CYTIDYLYLTRANSFERASE"/>
    <property type="match status" value="1"/>
</dbReference>
<dbReference type="OrthoDB" id="5298023at2"/>
<proteinExistence type="predicted"/>
<sequence>MSPRGRGEARDVVAVILAAGASRRFGAGDKRLARLPTGQPLLAAAVANAAAAFSRLRVVIRDGDDPAVLGLAADTPVIRAPHAHDGLGASLADAFATLGNAPDLVDSVAAAVLLADMPSLSPETLGQLQAHATRARIVRPRQGGRPGHPVLFGRDFWGELSALHGDEGARGVIARHRAHSLELEVDDPGIHLDIDVVEDLTALRPRQS</sequence>
<dbReference type="InterPro" id="IPR025877">
    <property type="entry name" value="MobA-like_NTP_Trfase"/>
</dbReference>
<dbReference type="PANTHER" id="PTHR43777:SF1">
    <property type="entry name" value="MOLYBDENUM COFACTOR CYTIDYLYLTRANSFERASE"/>
    <property type="match status" value="1"/>
</dbReference>
<dbReference type="SUPFAM" id="SSF53448">
    <property type="entry name" value="Nucleotide-diphospho-sugar transferases"/>
    <property type="match status" value="1"/>
</dbReference>
<keyword evidence="3" id="KW-0808">Transferase</keyword>
<dbReference type="InterPro" id="IPR029044">
    <property type="entry name" value="Nucleotide-diphossugar_trans"/>
</dbReference>
<dbReference type="CDD" id="cd04182">
    <property type="entry name" value="GT_2_like_f"/>
    <property type="match status" value="1"/>
</dbReference>
<name>A0A3S0R427_9GAMM</name>
<evidence type="ECO:0000313" key="3">
    <source>
        <dbReference type="EMBL" id="RTR06550.1"/>
    </source>
</evidence>
<accession>A0A3S0R427</accession>
<protein>
    <submittedName>
        <fullName evidence="3">Nucleotidyltransferase family protein</fullName>
    </submittedName>
</protein>
<dbReference type="RefSeq" id="WP_126481077.1">
    <property type="nucleotide sequence ID" value="NZ_RXNS01000002.1"/>
</dbReference>